<reference evidence="1 2" key="1">
    <citation type="submission" date="2017-02" db="EMBL/GenBank/DDBJ databases">
        <authorList>
            <person name="Peterson S.W."/>
        </authorList>
    </citation>
    <scope>NUCLEOTIDE SEQUENCE [LARGE SCALE GENOMIC DNA]</scope>
    <source>
        <strain evidence="1 2">M1</strain>
    </source>
</reference>
<dbReference type="EMBL" id="FUZT01000002">
    <property type="protein sequence ID" value="SKC48165.1"/>
    <property type="molecule type" value="Genomic_DNA"/>
</dbReference>
<dbReference type="RefSeq" id="WP_170917285.1">
    <property type="nucleotide sequence ID" value="NZ_FUZT01000002.1"/>
</dbReference>
<accession>A0A1T5J9R8</accession>
<sequence length="53" mass="5907">MGKTKEQATEELRGLVEIIVELLKNNNVGIGLTDDKKFVLIDSETGICMELEK</sequence>
<dbReference type="Proteomes" id="UP000190285">
    <property type="component" value="Unassembled WGS sequence"/>
</dbReference>
<evidence type="ECO:0000313" key="2">
    <source>
        <dbReference type="Proteomes" id="UP000190285"/>
    </source>
</evidence>
<keyword evidence="2" id="KW-1185">Reference proteome</keyword>
<proteinExistence type="predicted"/>
<evidence type="ECO:0000313" key="1">
    <source>
        <dbReference type="EMBL" id="SKC48165.1"/>
    </source>
</evidence>
<name>A0A1T5J9R8_9FIRM</name>
<gene>
    <name evidence="1" type="ORF">SAMN02194393_01026</name>
</gene>
<organism evidence="1 2">
    <name type="scientific">Maledivibacter halophilus</name>
    <dbReference type="NCBI Taxonomy" id="36842"/>
    <lineage>
        <taxon>Bacteria</taxon>
        <taxon>Bacillati</taxon>
        <taxon>Bacillota</taxon>
        <taxon>Clostridia</taxon>
        <taxon>Peptostreptococcales</taxon>
        <taxon>Caminicellaceae</taxon>
        <taxon>Maledivibacter</taxon>
    </lineage>
</organism>
<protein>
    <submittedName>
        <fullName evidence="1">Uncharacterized protein</fullName>
    </submittedName>
</protein>
<dbReference type="STRING" id="36842.SAMN02194393_01026"/>
<dbReference type="AlphaFoldDB" id="A0A1T5J9R8"/>